<organism evidence="5 6">
    <name type="scientific">Plakobranchus ocellatus</name>
    <dbReference type="NCBI Taxonomy" id="259542"/>
    <lineage>
        <taxon>Eukaryota</taxon>
        <taxon>Metazoa</taxon>
        <taxon>Spiralia</taxon>
        <taxon>Lophotrochozoa</taxon>
        <taxon>Mollusca</taxon>
        <taxon>Gastropoda</taxon>
        <taxon>Heterobranchia</taxon>
        <taxon>Euthyneura</taxon>
        <taxon>Panpulmonata</taxon>
        <taxon>Sacoglossa</taxon>
        <taxon>Placobranchoidea</taxon>
        <taxon>Plakobranchidae</taxon>
        <taxon>Plakobranchus</taxon>
    </lineage>
</organism>
<proteinExistence type="predicted"/>
<dbReference type="GO" id="GO:0003839">
    <property type="term" value="F:gamma-glutamylcyclotransferase activity"/>
    <property type="evidence" value="ECO:0007669"/>
    <property type="project" value="UniProtKB-EC"/>
</dbReference>
<dbReference type="PANTHER" id="PTHR12935:SF0">
    <property type="entry name" value="GAMMA-GLUTAMYLCYCLOTRANSFERASE"/>
    <property type="match status" value="1"/>
</dbReference>
<dbReference type="AlphaFoldDB" id="A0AAV4C108"/>
<dbReference type="InterPro" id="IPR017939">
    <property type="entry name" value="G-Glutamylcylcotransferase"/>
</dbReference>
<accession>A0AAV4C108</accession>
<keyword evidence="6" id="KW-1185">Reference proteome</keyword>
<comment type="caution">
    <text evidence="5">The sequence shown here is derived from an EMBL/GenBank/DDBJ whole genome shotgun (WGS) entry which is preliminary data.</text>
</comment>
<evidence type="ECO:0000256" key="1">
    <source>
        <dbReference type="ARBA" id="ARBA00012346"/>
    </source>
</evidence>
<feature type="binding site" evidence="4">
    <location>
        <begin position="12"/>
        <end position="17"/>
    </location>
    <ligand>
        <name>substrate</name>
    </ligand>
</feature>
<dbReference type="PANTHER" id="PTHR12935">
    <property type="entry name" value="GAMMA-GLUTAMYLCYCLOTRANSFERASE"/>
    <property type="match status" value="1"/>
</dbReference>
<dbReference type="SUPFAM" id="SSF110857">
    <property type="entry name" value="Gamma-glutamyl cyclotransferase-like"/>
    <property type="match status" value="1"/>
</dbReference>
<dbReference type="Proteomes" id="UP000735302">
    <property type="component" value="Unassembled WGS sequence"/>
</dbReference>
<dbReference type="Pfam" id="PF13772">
    <property type="entry name" value="AIG2_2"/>
    <property type="match status" value="1"/>
</dbReference>
<dbReference type="Gene3D" id="3.10.490.10">
    <property type="entry name" value="Gamma-glutamyl cyclotransferase-like"/>
    <property type="match status" value="1"/>
</dbReference>
<dbReference type="CDD" id="cd06661">
    <property type="entry name" value="GGCT_like"/>
    <property type="match status" value="1"/>
</dbReference>
<evidence type="ECO:0000313" key="5">
    <source>
        <dbReference type="EMBL" id="GFO25295.1"/>
    </source>
</evidence>
<dbReference type="InterPro" id="IPR036568">
    <property type="entry name" value="GGCT-like_sf"/>
</dbReference>
<gene>
    <name evidence="5" type="ORF">PoB_005180000</name>
</gene>
<dbReference type="EMBL" id="BLXT01005746">
    <property type="protein sequence ID" value="GFO25295.1"/>
    <property type="molecule type" value="Genomic_DNA"/>
</dbReference>
<sequence>MASVASKDTFKYFAYGSNLLRERILINNPTAKLYGIGKLSGYRFGFDAPKGERLDRWLGSGATIFKADPSSYVYGVIWDMNYSDLKSLDRQEGCYNAIQVDVKVVSRIAPPGQQESADGADVGEHTVQCRTYQLKNVTGANLPSPHYKEVILMGARQNRLPQDYIAFLEAFPDNQVKETPIAYKKVMEMLERMRQDNDQ</sequence>
<keyword evidence="2" id="KW-0456">Lyase</keyword>
<evidence type="ECO:0000256" key="3">
    <source>
        <dbReference type="PIRSR" id="PIRSR617939-1"/>
    </source>
</evidence>
<dbReference type="InterPro" id="IPR013024">
    <property type="entry name" value="GGCT-like"/>
</dbReference>
<protein>
    <recommendedName>
        <fullName evidence="1">gamma-glutamylcyclotransferase</fullName>
        <ecNumber evidence="1">4.3.2.9</ecNumber>
    </recommendedName>
</protein>
<feature type="binding site" evidence="4">
    <location>
        <position position="147"/>
    </location>
    <ligand>
        <name>substrate</name>
    </ligand>
</feature>
<evidence type="ECO:0000256" key="4">
    <source>
        <dbReference type="PIRSR" id="PIRSR617939-2"/>
    </source>
</evidence>
<feature type="active site" description="Proton acceptor" evidence="3">
    <location>
        <position position="92"/>
    </location>
</feature>
<name>A0AAV4C108_9GAST</name>
<evidence type="ECO:0000313" key="6">
    <source>
        <dbReference type="Proteomes" id="UP000735302"/>
    </source>
</evidence>
<evidence type="ECO:0000256" key="2">
    <source>
        <dbReference type="ARBA" id="ARBA00023239"/>
    </source>
</evidence>
<reference evidence="5 6" key="1">
    <citation type="journal article" date="2021" name="Elife">
        <title>Chloroplast acquisition without the gene transfer in kleptoplastic sea slugs, Plakobranchus ocellatus.</title>
        <authorList>
            <person name="Maeda T."/>
            <person name="Takahashi S."/>
            <person name="Yoshida T."/>
            <person name="Shimamura S."/>
            <person name="Takaki Y."/>
            <person name="Nagai Y."/>
            <person name="Toyoda A."/>
            <person name="Suzuki Y."/>
            <person name="Arimoto A."/>
            <person name="Ishii H."/>
            <person name="Satoh N."/>
            <person name="Nishiyama T."/>
            <person name="Hasebe M."/>
            <person name="Maruyama T."/>
            <person name="Minagawa J."/>
            <person name="Obokata J."/>
            <person name="Shigenobu S."/>
        </authorList>
    </citation>
    <scope>NUCLEOTIDE SEQUENCE [LARGE SCALE GENOMIC DNA]</scope>
</reference>
<dbReference type="EC" id="4.3.2.9" evidence="1"/>